<dbReference type="OrthoDB" id="9804758at2"/>
<dbReference type="SUPFAM" id="SSF63867">
    <property type="entry name" value="MoeA C-terminal domain-like"/>
    <property type="match status" value="1"/>
</dbReference>
<evidence type="ECO:0000256" key="8">
    <source>
        <dbReference type="ARBA" id="ARBA00022842"/>
    </source>
</evidence>
<feature type="domain" description="MoaB/Mog" evidence="12">
    <location>
        <begin position="198"/>
        <end position="335"/>
    </location>
</feature>
<comment type="cofactor">
    <cofactor evidence="1 11">
        <name>Mg(2+)</name>
        <dbReference type="ChEBI" id="CHEBI:18420"/>
    </cofactor>
</comment>
<comment type="similarity">
    <text evidence="4 11">Belongs to the MoeA family.</text>
</comment>
<accession>A0A0H4J2N1</accession>
<dbReference type="GO" id="GO:0005829">
    <property type="term" value="C:cytosol"/>
    <property type="evidence" value="ECO:0007669"/>
    <property type="project" value="TreeGrafter"/>
</dbReference>
<dbReference type="PATRIC" id="fig|1623450.3.peg.926"/>
<dbReference type="PANTHER" id="PTHR10192:SF5">
    <property type="entry name" value="GEPHYRIN"/>
    <property type="match status" value="1"/>
</dbReference>
<dbReference type="Gene3D" id="3.90.105.10">
    <property type="entry name" value="Molybdopterin biosynthesis moea protein, domain 2"/>
    <property type="match status" value="1"/>
</dbReference>
<evidence type="ECO:0000256" key="10">
    <source>
        <dbReference type="ARBA" id="ARBA00047317"/>
    </source>
</evidence>
<evidence type="ECO:0000256" key="4">
    <source>
        <dbReference type="ARBA" id="ARBA00010763"/>
    </source>
</evidence>
<dbReference type="Gene3D" id="2.40.340.10">
    <property type="entry name" value="MoeA, C-terminal, domain IV"/>
    <property type="match status" value="1"/>
</dbReference>
<dbReference type="Pfam" id="PF03454">
    <property type="entry name" value="MoeA_C"/>
    <property type="match status" value="1"/>
</dbReference>
<dbReference type="Proteomes" id="UP000066549">
    <property type="component" value="Chromosome"/>
</dbReference>
<evidence type="ECO:0000313" key="13">
    <source>
        <dbReference type="EMBL" id="AKO66003.1"/>
    </source>
</evidence>
<reference evidence="13 14" key="1">
    <citation type="submission" date="2015-03" db="EMBL/GenBank/DDBJ databases">
        <title>Comparative analysis of the OM43 clade including a novel species from Red Sea uncovers genomic and metabolic diversity among marine methylotrophs.</title>
        <authorList>
            <person name="Jimenez-Infante F."/>
            <person name="Ngugi D.K."/>
            <person name="Vinu M."/>
            <person name="Alam I."/>
            <person name="Kamau A."/>
            <person name="Blom J."/>
            <person name="Bajic V.B."/>
            <person name="Stingl U."/>
        </authorList>
    </citation>
    <scope>NUCLEOTIDE SEQUENCE [LARGE SCALE GENOMIC DNA]</scope>
    <source>
        <strain evidence="13 14">MBRSH7</strain>
    </source>
</reference>
<gene>
    <name evidence="13" type="ORF">VI33_04650</name>
</gene>
<dbReference type="EC" id="2.10.1.1" evidence="11"/>
<dbReference type="Pfam" id="PF03453">
    <property type="entry name" value="MoeA_N"/>
    <property type="match status" value="1"/>
</dbReference>
<comment type="pathway">
    <text evidence="3 11">Cofactor biosynthesis; molybdopterin biosynthesis.</text>
</comment>
<dbReference type="SUPFAM" id="SSF53218">
    <property type="entry name" value="Molybdenum cofactor biosynthesis proteins"/>
    <property type="match status" value="1"/>
</dbReference>
<evidence type="ECO:0000259" key="12">
    <source>
        <dbReference type="SMART" id="SM00852"/>
    </source>
</evidence>
<dbReference type="AlphaFoldDB" id="A0A0H4J2N1"/>
<dbReference type="FunFam" id="3.40.980.10:FF:000004">
    <property type="entry name" value="Molybdopterin molybdenumtransferase"/>
    <property type="match status" value="1"/>
</dbReference>
<dbReference type="Pfam" id="PF00994">
    <property type="entry name" value="MoCF_biosynth"/>
    <property type="match status" value="1"/>
</dbReference>
<keyword evidence="14" id="KW-1185">Reference proteome</keyword>
<dbReference type="InterPro" id="IPR036425">
    <property type="entry name" value="MoaB/Mog-like_dom_sf"/>
</dbReference>
<evidence type="ECO:0000256" key="9">
    <source>
        <dbReference type="ARBA" id="ARBA00023150"/>
    </source>
</evidence>
<evidence type="ECO:0000256" key="1">
    <source>
        <dbReference type="ARBA" id="ARBA00001946"/>
    </source>
</evidence>
<evidence type="ECO:0000313" key="14">
    <source>
        <dbReference type="Proteomes" id="UP000066549"/>
    </source>
</evidence>
<evidence type="ECO:0000256" key="7">
    <source>
        <dbReference type="ARBA" id="ARBA00022723"/>
    </source>
</evidence>
<name>A0A0H4J2N1_9PROT</name>
<evidence type="ECO:0000256" key="3">
    <source>
        <dbReference type="ARBA" id="ARBA00005046"/>
    </source>
</evidence>
<dbReference type="InterPro" id="IPR005110">
    <property type="entry name" value="MoeA_linker/N"/>
</dbReference>
<dbReference type="InterPro" id="IPR038987">
    <property type="entry name" value="MoeA-like"/>
</dbReference>
<dbReference type="InterPro" id="IPR001453">
    <property type="entry name" value="MoaB/Mog_dom"/>
</dbReference>
<organism evidence="13 14">
    <name type="scientific">Methylophilales bacterium MBRS-H7</name>
    <dbReference type="NCBI Taxonomy" id="1623450"/>
    <lineage>
        <taxon>Bacteria</taxon>
        <taxon>Pseudomonadati</taxon>
        <taxon>Pseudomonadota</taxon>
        <taxon>Betaproteobacteria</taxon>
        <taxon>Nitrosomonadales</taxon>
        <taxon>OM43 clade</taxon>
    </lineage>
</organism>
<keyword evidence="5 11" id="KW-0500">Molybdenum</keyword>
<keyword evidence="6 11" id="KW-0808">Transferase</keyword>
<dbReference type="EMBL" id="CP011002">
    <property type="protein sequence ID" value="AKO66003.1"/>
    <property type="molecule type" value="Genomic_DNA"/>
</dbReference>
<dbReference type="InterPro" id="IPR005111">
    <property type="entry name" value="MoeA_C_domain_IV"/>
</dbReference>
<dbReference type="Gene3D" id="3.40.980.10">
    <property type="entry name" value="MoaB/Mog-like domain"/>
    <property type="match status" value="1"/>
</dbReference>
<dbReference type="NCBIfam" id="NF045515">
    <property type="entry name" value="Glp_gephyrin"/>
    <property type="match status" value="1"/>
</dbReference>
<dbReference type="GO" id="GO:0046872">
    <property type="term" value="F:metal ion binding"/>
    <property type="evidence" value="ECO:0007669"/>
    <property type="project" value="UniProtKB-UniRule"/>
</dbReference>
<dbReference type="NCBIfam" id="TIGR00177">
    <property type="entry name" value="molyb_syn"/>
    <property type="match status" value="1"/>
</dbReference>
<dbReference type="PANTHER" id="PTHR10192">
    <property type="entry name" value="MOLYBDOPTERIN BIOSYNTHESIS PROTEIN"/>
    <property type="match status" value="1"/>
</dbReference>
<protein>
    <recommendedName>
        <fullName evidence="11">Molybdopterin molybdenumtransferase</fullName>
        <ecNumber evidence="11">2.10.1.1</ecNumber>
    </recommendedName>
</protein>
<evidence type="ECO:0000256" key="11">
    <source>
        <dbReference type="RuleBase" id="RU365090"/>
    </source>
</evidence>
<dbReference type="InterPro" id="IPR036135">
    <property type="entry name" value="MoeA_linker/N_sf"/>
</dbReference>
<proteinExistence type="inferred from homology"/>
<dbReference type="UniPathway" id="UPA00344"/>
<sequence>MKKINLTDLYEDKGCLSEYDPNSLSYNKAILYLEQLIQPIKKTKKISIEDAEGYILATDVKSSINVPNYDNSAMDGYVFRHQSLKKNNNKVKLFGKILAGHPVDSNKISNVCFKIMTGGMIPKGFDTVIPQELVKIDNDFICFDFLPKKGANIRKTGEDISKNEIALKKGAYINPLHIGLLASLGISQIKVFEHLKIGFFSTGDEVVQLGEKIKPGQVYDSNRYLIKSFIHKMNLHFNDYGNLSDNKPKLEKQLKKASEENDLIITTGGVSVGEADYMKEVLSNIGKVLFWKMSIKPGRPMAFGKIKKSFYFGLPGNPVSAAVTFLQFVKPSIKLMMGNSRFEPTPTLEAKLGQKIIRKKGRTEFIRAHLEKTVKGYHVKPLAQQGSGMLKSMSDANCFIFMAEKEEVLEKNTNVKVILFDGLI</sequence>
<evidence type="ECO:0000256" key="5">
    <source>
        <dbReference type="ARBA" id="ARBA00022505"/>
    </source>
</evidence>
<dbReference type="GO" id="GO:0061599">
    <property type="term" value="F:molybdopterin molybdotransferase activity"/>
    <property type="evidence" value="ECO:0007669"/>
    <property type="project" value="UniProtKB-UniRule"/>
</dbReference>
<evidence type="ECO:0000256" key="2">
    <source>
        <dbReference type="ARBA" id="ARBA00002901"/>
    </source>
</evidence>
<comment type="catalytic activity">
    <reaction evidence="10">
        <text>adenylyl-molybdopterin + molybdate = Mo-molybdopterin + AMP + H(+)</text>
        <dbReference type="Rhea" id="RHEA:35047"/>
        <dbReference type="ChEBI" id="CHEBI:15378"/>
        <dbReference type="ChEBI" id="CHEBI:36264"/>
        <dbReference type="ChEBI" id="CHEBI:62727"/>
        <dbReference type="ChEBI" id="CHEBI:71302"/>
        <dbReference type="ChEBI" id="CHEBI:456215"/>
        <dbReference type="EC" id="2.10.1.1"/>
    </reaction>
</comment>
<keyword evidence="7 11" id="KW-0479">Metal-binding</keyword>
<evidence type="ECO:0000256" key="6">
    <source>
        <dbReference type="ARBA" id="ARBA00022679"/>
    </source>
</evidence>
<dbReference type="SMART" id="SM00852">
    <property type="entry name" value="MoCF_biosynth"/>
    <property type="match status" value="1"/>
</dbReference>
<dbReference type="InterPro" id="IPR036688">
    <property type="entry name" value="MoeA_C_domain_IV_sf"/>
</dbReference>
<comment type="function">
    <text evidence="2 11">Catalyzes the insertion of molybdate into adenylated molybdopterin with the concomitant release of AMP.</text>
</comment>
<dbReference type="GO" id="GO:0006777">
    <property type="term" value="P:Mo-molybdopterin cofactor biosynthetic process"/>
    <property type="evidence" value="ECO:0007669"/>
    <property type="project" value="UniProtKB-UniRule"/>
</dbReference>
<dbReference type="CDD" id="cd00887">
    <property type="entry name" value="MoeA"/>
    <property type="match status" value="1"/>
</dbReference>
<keyword evidence="9 11" id="KW-0501">Molybdenum cofactor biosynthesis</keyword>
<dbReference type="SUPFAM" id="SSF63882">
    <property type="entry name" value="MoeA N-terminal region -like"/>
    <property type="match status" value="1"/>
</dbReference>
<keyword evidence="8 11" id="KW-0460">Magnesium</keyword>
<dbReference type="Gene3D" id="2.170.190.11">
    <property type="entry name" value="Molybdopterin biosynthesis moea protein, domain 3"/>
    <property type="match status" value="1"/>
</dbReference>